<dbReference type="InterPro" id="IPR013766">
    <property type="entry name" value="Thioredoxin_domain"/>
</dbReference>
<evidence type="ECO:0000259" key="13">
    <source>
        <dbReference type="PROSITE" id="PS51352"/>
    </source>
</evidence>
<dbReference type="InterPro" id="IPR000866">
    <property type="entry name" value="AhpC/TSA"/>
</dbReference>
<dbReference type="CDD" id="cd03017">
    <property type="entry name" value="PRX_BCP"/>
    <property type="match status" value="1"/>
</dbReference>
<dbReference type="PANTHER" id="PTHR42801">
    <property type="entry name" value="THIOREDOXIN-DEPENDENT PEROXIDE REDUCTASE"/>
    <property type="match status" value="1"/>
</dbReference>
<evidence type="ECO:0000313" key="14">
    <source>
        <dbReference type="EMBL" id="OGY50940.1"/>
    </source>
</evidence>
<dbReference type="STRING" id="1797542.A3J59_00335"/>
<keyword evidence="5" id="KW-0049">Antioxidant</keyword>
<evidence type="ECO:0000256" key="7">
    <source>
        <dbReference type="ARBA" id="ARBA00023157"/>
    </source>
</evidence>
<keyword evidence="6" id="KW-0560">Oxidoreductase</keyword>
<keyword evidence="8" id="KW-0676">Redox-active center</keyword>
<comment type="function">
    <text evidence="1">Thiol-specific peroxidase that catalyzes the reduction of hydrogen peroxide and organic hydroperoxides to water and alcohols, respectively. Plays a role in cell protection against oxidative stress by detoxifying peroxides and as sensor of hydrogen peroxide-mediated signaling events.</text>
</comment>
<dbReference type="Gene3D" id="3.40.30.10">
    <property type="entry name" value="Glutaredoxin"/>
    <property type="match status" value="1"/>
</dbReference>
<gene>
    <name evidence="14" type="ORF">A3J59_00335</name>
</gene>
<protein>
    <recommendedName>
        <fullName evidence="3">thioredoxin-dependent peroxiredoxin</fullName>
        <ecNumber evidence="3">1.11.1.24</ecNumber>
    </recommendedName>
    <alternativeName>
        <fullName evidence="9">Thioredoxin peroxidase</fullName>
    </alternativeName>
</protein>
<keyword evidence="7" id="KW-1015">Disulfide bond</keyword>
<dbReference type="InterPro" id="IPR050924">
    <property type="entry name" value="Peroxiredoxin_BCP/PrxQ"/>
</dbReference>
<evidence type="ECO:0000256" key="4">
    <source>
        <dbReference type="ARBA" id="ARBA00022559"/>
    </source>
</evidence>
<evidence type="ECO:0000256" key="8">
    <source>
        <dbReference type="ARBA" id="ARBA00023284"/>
    </source>
</evidence>
<evidence type="ECO:0000256" key="10">
    <source>
        <dbReference type="ARBA" id="ARBA00038489"/>
    </source>
</evidence>
<dbReference type="Proteomes" id="UP000177310">
    <property type="component" value="Unassembled WGS sequence"/>
</dbReference>
<dbReference type="AlphaFoldDB" id="A0A1G1YGU2"/>
<dbReference type="Pfam" id="PF00578">
    <property type="entry name" value="AhpC-TSA"/>
    <property type="match status" value="1"/>
</dbReference>
<organism evidence="14 15">
    <name type="scientific">Candidatus Buchananbacteria bacterium RIFCSPHIGHO2_02_FULL_56_16</name>
    <dbReference type="NCBI Taxonomy" id="1797542"/>
    <lineage>
        <taxon>Bacteria</taxon>
        <taxon>Candidatus Buchananiibacteriota</taxon>
    </lineage>
</organism>
<dbReference type="PROSITE" id="PS51352">
    <property type="entry name" value="THIOREDOXIN_2"/>
    <property type="match status" value="1"/>
</dbReference>
<evidence type="ECO:0000256" key="6">
    <source>
        <dbReference type="ARBA" id="ARBA00023002"/>
    </source>
</evidence>
<evidence type="ECO:0000256" key="9">
    <source>
        <dbReference type="ARBA" id="ARBA00032824"/>
    </source>
</evidence>
<dbReference type="FunFam" id="3.40.30.10:FF:000007">
    <property type="entry name" value="Thioredoxin-dependent thiol peroxidase"/>
    <property type="match status" value="1"/>
</dbReference>
<dbReference type="EMBL" id="MHIL01000026">
    <property type="protein sequence ID" value="OGY50940.1"/>
    <property type="molecule type" value="Genomic_DNA"/>
</dbReference>
<dbReference type="InterPro" id="IPR024706">
    <property type="entry name" value="Peroxiredoxin_AhpC-typ"/>
</dbReference>
<dbReference type="GO" id="GO:0045454">
    <property type="term" value="P:cell redox homeostasis"/>
    <property type="evidence" value="ECO:0007669"/>
    <property type="project" value="TreeGrafter"/>
</dbReference>
<name>A0A1G1YGU2_9BACT</name>
<comment type="caution">
    <text evidence="14">The sequence shown here is derived from an EMBL/GenBank/DDBJ whole genome shotgun (WGS) entry which is preliminary data.</text>
</comment>
<dbReference type="PIRSF" id="PIRSF000239">
    <property type="entry name" value="AHPC"/>
    <property type="match status" value="1"/>
</dbReference>
<proteinExistence type="inferred from homology"/>
<dbReference type="GO" id="GO:0005737">
    <property type="term" value="C:cytoplasm"/>
    <property type="evidence" value="ECO:0007669"/>
    <property type="project" value="TreeGrafter"/>
</dbReference>
<evidence type="ECO:0000256" key="5">
    <source>
        <dbReference type="ARBA" id="ARBA00022862"/>
    </source>
</evidence>
<comment type="subunit">
    <text evidence="2">Monomer.</text>
</comment>
<evidence type="ECO:0000256" key="2">
    <source>
        <dbReference type="ARBA" id="ARBA00011245"/>
    </source>
</evidence>
<dbReference type="InterPro" id="IPR036249">
    <property type="entry name" value="Thioredoxin-like_sf"/>
</dbReference>
<evidence type="ECO:0000256" key="11">
    <source>
        <dbReference type="ARBA" id="ARBA00049091"/>
    </source>
</evidence>
<evidence type="ECO:0000256" key="1">
    <source>
        <dbReference type="ARBA" id="ARBA00003330"/>
    </source>
</evidence>
<dbReference type="PANTHER" id="PTHR42801:SF4">
    <property type="entry name" value="AHPC_TSA FAMILY PROTEIN"/>
    <property type="match status" value="1"/>
</dbReference>
<dbReference type="SUPFAM" id="SSF52833">
    <property type="entry name" value="Thioredoxin-like"/>
    <property type="match status" value="1"/>
</dbReference>
<keyword evidence="4" id="KW-0575">Peroxidase</keyword>
<feature type="active site" description="Cysteine sulfenic acid (-SOH) intermediate; for peroxidase activity" evidence="12">
    <location>
        <position position="45"/>
    </location>
</feature>
<reference evidence="14 15" key="1">
    <citation type="journal article" date="2016" name="Nat. Commun.">
        <title>Thousands of microbial genomes shed light on interconnected biogeochemical processes in an aquifer system.</title>
        <authorList>
            <person name="Anantharaman K."/>
            <person name="Brown C.T."/>
            <person name="Hug L.A."/>
            <person name="Sharon I."/>
            <person name="Castelle C.J."/>
            <person name="Probst A.J."/>
            <person name="Thomas B.C."/>
            <person name="Singh A."/>
            <person name="Wilkins M.J."/>
            <person name="Karaoz U."/>
            <person name="Brodie E.L."/>
            <person name="Williams K.H."/>
            <person name="Hubbard S.S."/>
            <person name="Banfield J.F."/>
        </authorList>
    </citation>
    <scope>NUCLEOTIDE SEQUENCE [LARGE SCALE GENOMIC DNA]</scope>
</reference>
<comment type="catalytic activity">
    <reaction evidence="11">
        <text>a hydroperoxide + [thioredoxin]-dithiol = an alcohol + [thioredoxin]-disulfide + H2O</text>
        <dbReference type="Rhea" id="RHEA:62620"/>
        <dbReference type="Rhea" id="RHEA-COMP:10698"/>
        <dbReference type="Rhea" id="RHEA-COMP:10700"/>
        <dbReference type="ChEBI" id="CHEBI:15377"/>
        <dbReference type="ChEBI" id="CHEBI:29950"/>
        <dbReference type="ChEBI" id="CHEBI:30879"/>
        <dbReference type="ChEBI" id="CHEBI:35924"/>
        <dbReference type="ChEBI" id="CHEBI:50058"/>
        <dbReference type="EC" id="1.11.1.24"/>
    </reaction>
</comment>
<dbReference type="GO" id="GO:0034599">
    <property type="term" value="P:cellular response to oxidative stress"/>
    <property type="evidence" value="ECO:0007669"/>
    <property type="project" value="TreeGrafter"/>
</dbReference>
<evidence type="ECO:0000256" key="12">
    <source>
        <dbReference type="PIRSR" id="PIRSR000239-1"/>
    </source>
</evidence>
<sequence length="156" mass="17531">MKLLVNNKAPAFSAPDQSDIIHTLADYRGQWLLLYFYPKDDTPGCTTEACSLRDSLPNFKKLDLAVLGVSVDSVGSHEKFSRKYRLTFPLLADADKKIVNAYGVWRKKKMMGRTYDGTVRTSFLIDPDGRIAKIYEPVKPLVHAGQVLEDLATLTH</sequence>
<accession>A0A1G1YGU2</accession>
<comment type="similarity">
    <text evidence="10">Belongs to the peroxiredoxin family. BCP/PrxQ subfamily.</text>
</comment>
<evidence type="ECO:0000313" key="15">
    <source>
        <dbReference type="Proteomes" id="UP000177310"/>
    </source>
</evidence>
<evidence type="ECO:0000256" key="3">
    <source>
        <dbReference type="ARBA" id="ARBA00013017"/>
    </source>
</evidence>
<dbReference type="NCBIfam" id="NF006960">
    <property type="entry name" value="PRK09437.1"/>
    <property type="match status" value="1"/>
</dbReference>
<dbReference type="GO" id="GO:0008379">
    <property type="term" value="F:thioredoxin peroxidase activity"/>
    <property type="evidence" value="ECO:0007669"/>
    <property type="project" value="TreeGrafter"/>
</dbReference>
<dbReference type="EC" id="1.11.1.24" evidence="3"/>
<feature type="domain" description="Thioredoxin" evidence="13">
    <location>
        <begin position="3"/>
        <end position="156"/>
    </location>
</feature>